<evidence type="ECO:0000256" key="1">
    <source>
        <dbReference type="SAM" id="MobiDB-lite"/>
    </source>
</evidence>
<evidence type="ECO:0000313" key="3">
    <source>
        <dbReference type="Proteomes" id="UP000192707"/>
    </source>
</evidence>
<protein>
    <submittedName>
        <fullName evidence="2">Uncharacterized protein</fullName>
    </submittedName>
</protein>
<proteinExistence type="predicted"/>
<dbReference type="OrthoDB" id="4730909at2"/>
<dbReference type="Proteomes" id="UP000192707">
    <property type="component" value="Unassembled WGS sequence"/>
</dbReference>
<feature type="region of interest" description="Disordered" evidence="1">
    <location>
        <begin position="17"/>
        <end position="37"/>
    </location>
</feature>
<dbReference type="EMBL" id="MVHG01000125">
    <property type="protein sequence ID" value="ORA07764.1"/>
    <property type="molecule type" value="Genomic_DNA"/>
</dbReference>
<organism evidence="2 3">
    <name type="scientific">Mycobacterium arosiense ATCC BAA-1401 = DSM 45069</name>
    <dbReference type="NCBI Taxonomy" id="1265311"/>
    <lineage>
        <taxon>Bacteria</taxon>
        <taxon>Bacillati</taxon>
        <taxon>Actinomycetota</taxon>
        <taxon>Actinomycetes</taxon>
        <taxon>Mycobacteriales</taxon>
        <taxon>Mycobacteriaceae</taxon>
        <taxon>Mycobacterium</taxon>
        <taxon>Mycobacterium avium complex (MAC)</taxon>
    </lineage>
</organism>
<accession>A0A1W9Z6D7</accession>
<sequence>MTTPYQQLLEADRAGTAHGNAHWSAPHAEHTNPGAMGVKDLPQQPAFALKAPAAQALAHRAGATAAQRAWASKQHAFDAFADYLDATEPAVHDPRYTHEQIREHVRAFTSTQAYRDAELQHEAVHANVHEAQQLVAAERAALTQPGDAAAESRALRYWNRTSRLLDSADPAAVINLVQETIKASDDEQLSVLVEELEPWLRAKGYEHSYLDGLFAERVPSFAAAQKRLMAAQQAQTISDADMRRLNDMIARAVPSPDGLRPQRIPAIQYDHRYDPEAAA</sequence>
<comment type="caution">
    <text evidence="2">The sequence shown here is derived from an EMBL/GenBank/DDBJ whole genome shotgun (WGS) entry which is preliminary data.</text>
</comment>
<evidence type="ECO:0000313" key="2">
    <source>
        <dbReference type="EMBL" id="ORA07764.1"/>
    </source>
</evidence>
<dbReference type="RefSeq" id="WP_083067240.1">
    <property type="nucleotide sequence ID" value="NZ_MVHG01000125.1"/>
</dbReference>
<dbReference type="AlphaFoldDB" id="A0A1W9Z6D7"/>
<keyword evidence="3" id="KW-1185">Reference proteome</keyword>
<name>A0A1W9Z6D7_MYCAI</name>
<reference evidence="2 3" key="1">
    <citation type="submission" date="2016-12" db="EMBL/GenBank/DDBJ databases">
        <title>The new phylogeny of genus Mycobacterium.</title>
        <authorList>
            <person name="Tortoli E."/>
            <person name="Trovato A."/>
            <person name="Cirillo D.M."/>
        </authorList>
    </citation>
    <scope>NUCLEOTIDE SEQUENCE [LARGE SCALE GENOMIC DNA]</scope>
    <source>
        <strain evidence="2 3">DSM 45069</strain>
    </source>
</reference>
<gene>
    <name evidence="2" type="ORF">BST14_26445</name>
</gene>